<accession>A0A0E9WN47</accession>
<evidence type="ECO:0000313" key="1">
    <source>
        <dbReference type="EMBL" id="JAH90888.1"/>
    </source>
</evidence>
<protein>
    <submittedName>
        <fullName evidence="1">Uncharacterized protein</fullName>
    </submittedName>
</protein>
<organism evidence="1">
    <name type="scientific">Anguilla anguilla</name>
    <name type="common">European freshwater eel</name>
    <name type="synonym">Muraena anguilla</name>
    <dbReference type="NCBI Taxonomy" id="7936"/>
    <lineage>
        <taxon>Eukaryota</taxon>
        <taxon>Metazoa</taxon>
        <taxon>Chordata</taxon>
        <taxon>Craniata</taxon>
        <taxon>Vertebrata</taxon>
        <taxon>Euteleostomi</taxon>
        <taxon>Actinopterygii</taxon>
        <taxon>Neopterygii</taxon>
        <taxon>Teleostei</taxon>
        <taxon>Anguilliformes</taxon>
        <taxon>Anguillidae</taxon>
        <taxon>Anguilla</taxon>
    </lineage>
</organism>
<dbReference type="EMBL" id="GBXM01017689">
    <property type="protein sequence ID" value="JAH90888.1"/>
    <property type="molecule type" value="Transcribed_RNA"/>
</dbReference>
<proteinExistence type="predicted"/>
<reference evidence="1" key="2">
    <citation type="journal article" date="2015" name="Fish Shellfish Immunol.">
        <title>Early steps in the European eel (Anguilla anguilla)-Vibrio vulnificus interaction in the gills: Role of the RtxA13 toxin.</title>
        <authorList>
            <person name="Callol A."/>
            <person name="Pajuelo D."/>
            <person name="Ebbesson L."/>
            <person name="Teles M."/>
            <person name="MacKenzie S."/>
            <person name="Amaro C."/>
        </authorList>
    </citation>
    <scope>NUCLEOTIDE SEQUENCE</scope>
</reference>
<dbReference type="AlphaFoldDB" id="A0A0E9WN47"/>
<name>A0A0E9WN47_ANGAN</name>
<reference evidence="1" key="1">
    <citation type="submission" date="2014-11" db="EMBL/GenBank/DDBJ databases">
        <authorList>
            <person name="Amaro Gonzalez C."/>
        </authorList>
    </citation>
    <scope>NUCLEOTIDE SEQUENCE</scope>
</reference>
<sequence>MILNTFKQFTRTVSILPELLNLTLLLNTTYFQDTARPTCKNTTPLFFFS</sequence>